<dbReference type="PANTHER" id="PTHR22916:SF3">
    <property type="entry name" value="UDP-GLCNAC:BETAGAL BETA-1,3-N-ACETYLGLUCOSAMINYLTRANSFERASE-LIKE PROTEIN 1"/>
    <property type="match status" value="1"/>
</dbReference>
<gene>
    <name evidence="2" type="ORF">Aconfl_21770</name>
</gene>
<feature type="domain" description="Glycosyltransferase 2-like" evidence="1">
    <location>
        <begin position="4"/>
        <end position="130"/>
    </location>
</feature>
<dbReference type="InterPro" id="IPR001173">
    <property type="entry name" value="Glyco_trans_2-like"/>
</dbReference>
<evidence type="ECO:0000259" key="1">
    <source>
        <dbReference type="Pfam" id="PF00535"/>
    </source>
</evidence>
<keyword evidence="3" id="KW-1185">Reference proteome</keyword>
<dbReference type="Proteomes" id="UP001338309">
    <property type="component" value="Unassembled WGS sequence"/>
</dbReference>
<dbReference type="InterPro" id="IPR029044">
    <property type="entry name" value="Nucleotide-diphossugar_trans"/>
</dbReference>
<comment type="caution">
    <text evidence="2">The sequence shown here is derived from an EMBL/GenBank/DDBJ whole genome shotgun (WGS) entry which is preliminary data.</text>
</comment>
<protein>
    <recommendedName>
        <fullName evidence="1">Glycosyltransferase 2-like domain-containing protein</fullName>
    </recommendedName>
</protein>
<proteinExistence type="predicted"/>
<dbReference type="CDD" id="cd00761">
    <property type="entry name" value="Glyco_tranf_GTA_type"/>
    <property type="match status" value="1"/>
</dbReference>
<accession>A0ABQ6PNH3</accession>
<dbReference type="Pfam" id="PF00535">
    <property type="entry name" value="Glycos_transf_2"/>
    <property type="match status" value="1"/>
</dbReference>
<name>A0ABQ6PNH3_9BACT</name>
<dbReference type="EMBL" id="BTPD01000006">
    <property type="protein sequence ID" value="GMQ29534.1"/>
    <property type="molecule type" value="Genomic_DNA"/>
</dbReference>
<organism evidence="2 3">
    <name type="scientific">Algoriphagus confluentis</name>
    <dbReference type="NCBI Taxonomy" id="1697556"/>
    <lineage>
        <taxon>Bacteria</taxon>
        <taxon>Pseudomonadati</taxon>
        <taxon>Bacteroidota</taxon>
        <taxon>Cytophagia</taxon>
        <taxon>Cytophagales</taxon>
        <taxon>Cyclobacteriaceae</taxon>
        <taxon>Algoriphagus</taxon>
    </lineage>
</organism>
<dbReference type="Gene3D" id="3.90.550.10">
    <property type="entry name" value="Spore Coat Polysaccharide Biosynthesis Protein SpsA, Chain A"/>
    <property type="match status" value="1"/>
</dbReference>
<evidence type="ECO:0000313" key="2">
    <source>
        <dbReference type="EMBL" id="GMQ29534.1"/>
    </source>
</evidence>
<dbReference type="RefSeq" id="WP_338224256.1">
    <property type="nucleotide sequence ID" value="NZ_BTPD01000006.1"/>
</dbReference>
<evidence type="ECO:0000313" key="3">
    <source>
        <dbReference type="Proteomes" id="UP001338309"/>
    </source>
</evidence>
<dbReference type="PANTHER" id="PTHR22916">
    <property type="entry name" value="GLYCOSYLTRANSFERASE"/>
    <property type="match status" value="1"/>
</dbReference>
<sequence>MKISLIIPLFNKESTIIHTLESVFNQLERPDEIIVVDDGSSDSSKEMVLSLNHPLVKLISQPNQGVSAARNRGVEEASYEWVTFLDADDQWDEEFLKEIRLLNRLFPNEKVLATSYTFYYPSGRTELAILNHIRFKESQGVVENYFEVAAASHPPINSSAIAMQKQALREVGGFPVGIKSGEDLITWTRLMLRHQLAYSTRPLGKYIFHVANQGVTSIRETDHDPVGKEMLELLPMAQRVGKVGYSRYLGRWLKSKGILLLEVGKNANARKKFLQAYPYSGERFKLIVLLGISILPVAFSKKIISKIYQPA</sequence>
<reference evidence="2 3" key="1">
    <citation type="submission" date="2023-08" db="EMBL/GenBank/DDBJ databases">
        <title>Draft genome sequence of Algoriphagus confluentis.</title>
        <authorList>
            <person name="Takatani N."/>
            <person name="Hosokawa M."/>
            <person name="Sawabe T."/>
        </authorList>
    </citation>
    <scope>NUCLEOTIDE SEQUENCE [LARGE SCALE GENOMIC DNA]</scope>
    <source>
        <strain evidence="2 3">NBRC 111222</strain>
    </source>
</reference>
<dbReference type="SUPFAM" id="SSF53448">
    <property type="entry name" value="Nucleotide-diphospho-sugar transferases"/>
    <property type="match status" value="1"/>
</dbReference>